<gene>
    <name evidence="4" type="primary">relQ</name>
    <name evidence="4" type="ORF">BTBSAS_40111</name>
</gene>
<dbReference type="SUPFAM" id="SSF81301">
    <property type="entry name" value="Nucleotidyltransferase"/>
    <property type="match status" value="1"/>
</dbReference>
<name>A0A2X0Q2E7_BROTH</name>
<evidence type="ECO:0000256" key="1">
    <source>
        <dbReference type="ARBA" id="ARBA00004976"/>
    </source>
</evidence>
<keyword evidence="2" id="KW-0175">Coiled coil</keyword>
<dbReference type="SMART" id="SM00954">
    <property type="entry name" value="RelA_SpoT"/>
    <property type="match status" value="1"/>
</dbReference>
<sequence>MKSMPPVEELKEWRQLLLWNQFALDEITTKLKILNEECQHLDEGNPIEHIKSRVKSIESISKKLERKGIPFTARSAREHIHDMAGVRVICAFTSDIDKIFTMLSQQTDVKVKKIKDYVGKPKANGYRSFHIIVEIPIFLKGGMELMEVEIQLRTIAMDFWASLEHKIYYKFDKEVPDGLIDELTKTANIVNELDDRMLTINNRIKES</sequence>
<protein>
    <submittedName>
        <fullName evidence="4">(P)ppGpp synthetase</fullName>
        <ecNumber evidence="4">2.7.6.5</ecNumber>
    </submittedName>
</protein>
<evidence type="ECO:0000259" key="3">
    <source>
        <dbReference type="SMART" id="SM00954"/>
    </source>
</evidence>
<organism evidence="4 5">
    <name type="scientific">Brochothrix thermosphacta</name>
    <name type="common">Microbacterium thermosphactum</name>
    <dbReference type="NCBI Taxonomy" id="2756"/>
    <lineage>
        <taxon>Bacteria</taxon>
        <taxon>Bacillati</taxon>
        <taxon>Bacillota</taxon>
        <taxon>Bacilli</taxon>
        <taxon>Bacillales</taxon>
        <taxon>Listeriaceae</taxon>
        <taxon>Brochothrix</taxon>
    </lineage>
</organism>
<accession>A0A2X0Q2E7</accession>
<feature type="domain" description="RelA/SpoT" evidence="3">
    <location>
        <begin position="52"/>
        <end position="175"/>
    </location>
</feature>
<dbReference type="GO" id="GO:0008728">
    <property type="term" value="F:GTP diphosphokinase activity"/>
    <property type="evidence" value="ECO:0007669"/>
    <property type="project" value="UniProtKB-EC"/>
</dbReference>
<dbReference type="InterPro" id="IPR052366">
    <property type="entry name" value="GTP_Pyrophosphokinase"/>
</dbReference>
<dbReference type="InterPro" id="IPR043519">
    <property type="entry name" value="NT_sf"/>
</dbReference>
<reference evidence="5" key="1">
    <citation type="submission" date="2018-04" db="EMBL/GenBank/DDBJ databases">
        <authorList>
            <person name="Illikoud N."/>
        </authorList>
    </citation>
    <scope>NUCLEOTIDE SEQUENCE [LARGE SCALE GENOMIC DNA]</scope>
</reference>
<dbReference type="EC" id="2.7.6.5" evidence="4"/>
<dbReference type="PANTHER" id="PTHR47837:SF2">
    <property type="entry name" value="GTP PYROPHOSPHOKINASE YWAC"/>
    <property type="match status" value="1"/>
</dbReference>
<evidence type="ECO:0000313" key="4">
    <source>
        <dbReference type="EMBL" id="SPP29088.1"/>
    </source>
</evidence>
<dbReference type="Gene3D" id="1.10.287.860">
    <property type="entry name" value="Nucleotidyltransferase"/>
    <property type="match status" value="1"/>
</dbReference>
<dbReference type="CDD" id="cd05399">
    <property type="entry name" value="NT_Rel-Spo_like"/>
    <property type="match status" value="1"/>
</dbReference>
<dbReference type="EMBL" id="OUNC01000034">
    <property type="protein sequence ID" value="SPP29088.1"/>
    <property type="molecule type" value="Genomic_DNA"/>
</dbReference>
<evidence type="ECO:0000256" key="2">
    <source>
        <dbReference type="SAM" id="Coils"/>
    </source>
</evidence>
<proteinExistence type="predicted"/>
<dbReference type="PANTHER" id="PTHR47837">
    <property type="entry name" value="GTP PYROPHOSPHOKINASE YJBM"/>
    <property type="match status" value="1"/>
</dbReference>
<dbReference type="Proteomes" id="UP000270190">
    <property type="component" value="Unassembled WGS sequence"/>
</dbReference>
<dbReference type="Gene3D" id="3.30.460.10">
    <property type="entry name" value="Beta Polymerase, domain 2"/>
    <property type="match status" value="1"/>
</dbReference>
<dbReference type="InterPro" id="IPR007685">
    <property type="entry name" value="RelA_SpoT"/>
</dbReference>
<feature type="coiled-coil region" evidence="2">
    <location>
        <begin position="24"/>
        <end position="67"/>
    </location>
</feature>
<keyword evidence="4" id="KW-0808">Transferase</keyword>
<comment type="pathway">
    <text evidence="1">Purine metabolism; ppGpp biosynthesis; ppGpp from GTP: step 1/2.</text>
</comment>
<dbReference type="AlphaFoldDB" id="A0A2X0Q2E7"/>
<dbReference type="GO" id="GO:0015970">
    <property type="term" value="P:guanosine tetraphosphate biosynthetic process"/>
    <property type="evidence" value="ECO:0007669"/>
    <property type="project" value="UniProtKB-UniPathway"/>
</dbReference>
<dbReference type="UniPathway" id="UPA00908">
    <property type="reaction ID" value="UER00884"/>
</dbReference>
<evidence type="ECO:0000313" key="5">
    <source>
        <dbReference type="Proteomes" id="UP000270190"/>
    </source>
</evidence>
<dbReference type="Pfam" id="PF04607">
    <property type="entry name" value="RelA_SpoT"/>
    <property type="match status" value="1"/>
</dbReference>